<evidence type="ECO:0000256" key="1">
    <source>
        <dbReference type="SAM" id="MobiDB-lite"/>
    </source>
</evidence>
<keyword evidence="3" id="KW-1185">Reference proteome</keyword>
<sequence length="174" mass="19425">MFEICQAQVHGGVVGGWRICFQPCACGKEYFPDKAKAAQPLLPHEYLSDHPAYRTEEDVDYFDDDGDHLQGQFDKLRVSDAAASSSVTGDQGQPKRAEAGKSKAGKEGKAKGKGKGKASKKGADGEVGAEWTERDSAINLWKRWDPALQIWIYRDHDTGMPMFWNEELNNFDWV</sequence>
<feature type="compositionally biased region" description="Basic and acidic residues" evidence="1">
    <location>
        <begin position="93"/>
        <end position="110"/>
    </location>
</feature>
<protein>
    <submittedName>
        <fullName evidence="2">Uncharacterized protein</fullName>
    </submittedName>
</protein>
<feature type="compositionally biased region" description="Polar residues" evidence="1">
    <location>
        <begin position="82"/>
        <end position="91"/>
    </location>
</feature>
<name>A0AAN7U785_9PEZI</name>
<dbReference type="Proteomes" id="UP001305414">
    <property type="component" value="Unassembled WGS sequence"/>
</dbReference>
<dbReference type="EMBL" id="JAWHQM010000005">
    <property type="protein sequence ID" value="KAK5627330.1"/>
    <property type="molecule type" value="Genomic_DNA"/>
</dbReference>
<evidence type="ECO:0000313" key="3">
    <source>
        <dbReference type="Proteomes" id="UP001305414"/>
    </source>
</evidence>
<reference evidence="2 3" key="1">
    <citation type="submission" date="2023-10" db="EMBL/GenBank/DDBJ databases">
        <title>Draft genome sequence of Xylaria bambusicola isolate GMP-LS, the root and basal stem rot pathogen of sugarcane in Indonesia.</title>
        <authorList>
            <person name="Selvaraj P."/>
            <person name="Muralishankar V."/>
            <person name="Muruganantham S."/>
            <person name="Sp S."/>
            <person name="Haryani S."/>
            <person name="Lau K.J.X."/>
            <person name="Naqvi N.I."/>
        </authorList>
    </citation>
    <scope>NUCLEOTIDE SEQUENCE [LARGE SCALE GENOMIC DNA]</scope>
    <source>
        <strain evidence="2">GMP-LS</strain>
    </source>
</reference>
<evidence type="ECO:0000313" key="2">
    <source>
        <dbReference type="EMBL" id="KAK5627330.1"/>
    </source>
</evidence>
<comment type="caution">
    <text evidence="2">The sequence shown here is derived from an EMBL/GenBank/DDBJ whole genome shotgun (WGS) entry which is preliminary data.</text>
</comment>
<feature type="region of interest" description="Disordered" evidence="1">
    <location>
        <begin position="80"/>
        <end position="127"/>
    </location>
</feature>
<dbReference type="AlphaFoldDB" id="A0AAN7U785"/>
<gene>
    <name evidence="2" type="ORF">RRF57_003045</name>
</gene>
<accession>A0AAN7U785</accession>
<feature type="compositionally biased region" description="Basic residues" evidence="1">
    <location>
        <begin position="111"/>
        <end position="120"/>
    </location>
</feature>
<proteinExistence type="predicted"/>
<organism evidence="2 3">
    <name type="scientific">Xylaria bambusicola</name>
    <dbReference type="NCBI Taxonomy" id="326684"/>
    <lineage>
        <taxon>Eukaryota</taxon>
        <taxon>Fungi</taxon>
        <taxon>Dikarya</taxon>
        <taxon>Ascomycota</taxon>
        <taxon>Pezizomycotina</taxon>
        <taxon>Sordariomycetes</taxon>
        <taxon>Xylariomycetidae</taxon>
        <taxon>Xylariales</taxon>
        <taxon>Xylariaceae</taxon>
        <taxon>Xylaria</taxon>
    </lineage>
</organism>